<gene>
    <name evidence="1" type="ORF">CTOB1V02_LOCUS14756</name>
</gene>
<accession>A0A7R8WX43</accession>
<proteinExistence type="predicted"/>
<evidence type="ECO:0000313" key="1">
    <source>
        <dbReference type="EMBL" id="CAD7236941.1"/>
    </source>
</evidence>
<feature type="non-terminal residue" evidence="1">
    <location>
        <position position="117"/>
    </location>
</feature>
<sequence>TTPPNPPSPPSPTSATPHLSFPCPPPSAILPCRCLFHQQLLRLIFDCSSVLSARDLNRVFHVPFPFSEIFHLIAKRSGFYELSSSTFDDKVFKKVTISGSKLTRIQPGAFARSSSVL</sequence>
<dbReference type="AlphaFoldDB" id="A0A7R8WX43"/>
<feature type="non-terminal residue" evidence="1">
    <location>
        <position position="1"/>
    </location>
</feature>
<organism evidence="1">
    <name type="scientific">Cyprideis torosa</name>
    <dbReference type="NCBI Taxonomy" id="163714"/>
    <lineage>
        <taxon>Eukaryota</taxon>
        <taxon>Metazoa</taxon>
        <taxon>Ecdysozoa</taxon>
        <taxon>Arthropoda</taxon>
        <taxon>Crustacea</taxon>
        <taxon>Oligostraca</taxon>
        <taxon>Ostracoda</taxon>
        <taxon>Podocopa</taxon>
        <taxon>Podocopida</taxon>
        <taxon>Cytherocopina</taxon>
        <taxon>Cytheroidea</taxon>
        <taxon>Cytherideidae</taxon>
        <taxon>Cyprideis</taxon>
    </lineage>
</organism>
<dbReference type="OrthoDB" id="6345082at2759"/>
<name>A0A7R8WX43_9CRUS</name>
<reference evidence="1" key="1">
    <citation type="submission" date="2020-11" db="EMBL/GenBank/DDBJ databases">
        <authorList>
            <person name="Tran Van P."/>
        </authorList>
    </citation>
    <scope>NUCLEOTIDE SEQUENCE</scope>
</reference>
<protein>
    <submittedName>
        <fullName evidence="1">Uncharacterized protein</fullName>
    </submittedName>
</protein>
<dbReference type="EMBL" id="OB683305">
    <property type="protein sequence ID" value="CAD7236941.1"/>
    <property type="molecule type" value="Genomic_DNA"/>
</dbReference>